<comment type="caution">
    <text evidence="1">The sequence shown here is derived from an EMBL/GenBank/DDBJ whole genome shotgun (WGS) entry which is preliminary data.</text>
</comment>
<evidence type="ECO:0000313" key="2">
    <source>
        <dbReference type="Proteomes" id="UP000789366"/>
    </source>
</evidence>
<reference evidence="1" key="1">
    <citation type="submission" date="2021-06" db="EMBL/GenBank/DDBJ databases">
        <authorList>
            <person name="Kallberg Y."/>
            <person name="Tangrot J."/>
            <person name="Rosling A."/>
        </authorList>
    </citation>
    <scope>NUCLEOTIDE SEQUENCE</scope>
    <source>
        <strain evidence="1">28 12/20/2015</strain>
    </source>
</reference>
<proteinExistence type="predicted"/>
<organism evidence="1 2">
    <name type="scientific">Cetraspora pellucida</name>
    <dbReference type="NCBI Taxonomy" id="1433469"/>
    <lineage>
        <taxon>Eukaryota</taxon>
        <taxon>Fungi</taxon>
        <taxon>Fungi incertae sedis</taxon>
        <taxon>Mucoromycota</taxon>
        <taxon>Glomeromycotina</taxon>
        <taxon>Glomeromycetes</taxon>
        <taxon>Diversisporales</taxon>
        <taxon>Gigasporaceae</taxon>
        <taxon>Cetraspora</taxon>
    </lineage>
</organism>
<accession>A0ACA9Q681</accession>
<sequence>VVNITSVTSNLSEIEQSSESASSICTETKLLEDREVDEFLDSTYKEKRVKENKKKRERKRKKKIEKK</sequence>
<keyword evidence="2" id="KW-1185">Reference proteome</keyword>
<dbReference type="Proteomes" id="UP000789366">
    <property type="component" value="Unassembled WGS sequence"/>
</dbReference>
<evidence type="ECO:0000313" key="1">
    <source>
        <dbReference type="EMBL" id="CAG8737765.1"/>
    </source>
</evidence>
<protein>
    <submittedName>
        <fullName evidence="1">10647_t:CDS:1</fullName>
    </submittedName>
</protein>
<name>A0ACA9Q681_9GLOM</name>
<feature type="non-terminal residue" evidence="1">
    <location>
        <position position="1"/>
    </location>
</feature>
<gene>
    <name evidence="1" type="ORF">SPELUC_LOCUS13573</name>
</gene>
<dbReference type="EMBL" id="CAJVPW010036444">
    <property type="protein sequence ID" value="CAG8737765.1"/>
    <property type="molecule type" value="Genomic_DNA"/>
</dbReference>